<comment type="caution">
    <text evidence="2">The sequence shown here is derived from an EMBL/GenBank/DDBJ whole genome shotgun (WGS) entry which is preliminary data.</text>
</comment>
<reference evidence="3" key="1">
    <citation type="submission" date="2017-10" db="EMBL/GenBank/DDBJ databases">
        <title>Campylobacter species from seals.</title>
        <authorList>
            <person name="Gilbert M.J."/>
            <person name="Zomer A.L."/>
            <person name="Timmerman A.J."/>
            <person name="Duim B."/>
            <person name="Wagenaar J.A."/>
        </authorList>
    </citation>
    <scope>NUCLEOTIDE SEQUENCE [LARGE SCALE GENOMIC DNA]</scope>
    <source>
        <strain evidence="3">17S00004-5</strain>
    </source>
</reference>
<keyword evidence="1" id="KW-0472">Membrane</keyword>
<dbReference type="Proteomes" id="UP000240535">
    <property type="component" value="Unassembled WGS sequence"/>
</dbReference>
<evidence type="ECO:0008006" key="4">
    <source>
        <dbReference type="Google" id="ProtNLM"/>
    </source>
</evidence>
<dbReference type="OrthoDB" id="5329702at2"/>
<dbReference type="EMBL" id="PDHH01000005">
    <property type="protein sequence ID" value="PSM51798.1"/>
    <property type="molecule type" value="Genomic_DNA"/>
</dbReference>
<dbReference type="Pfam" id="PF09527">
    <property type="entry name" value="ATPase_gene1"/>
    <property type="match status" value="1"/>
</dbReference>
<feature type="transmembrane region" description="Helical" evidence="1">
    <location>
        <begin position="43"/>
        <end position="63"/>
    </location>
</feature>
<sequence>MRITKNFNNIIRGADSLSLGISIVAAIAIGFFIGHYLTKLTGWIFFTYFFTFIGICSACLNIYRGVQVQKRDMEELENDPKYKKYKEVMASKEKQKMEDLEDYEKDEFDVEDEKWEDK</sequence>
<proteinExistence type="predicted"/>
<name>A0A2P8QZX9_9BACT</name>
<feature type="transmembrane region" description="Helical" evidence="1">
    <location>
        <begin position="16"/>
        <end position="37"/>
    </location>
</feature>
<organism evidence="2 3">
    <name type="scientific">Campylobacter blaseri</name>
    <dbReference type="NCBI Taxonomy" id="2042961"/>
    <lineage>
        <taxon>Bacteria</taxon>
        <taxon>Pseudomonadati</taxon>
        <taxon>Campylobacterota</taxon>
        <taxon>Epsilonproteobacteria</taxon>
        <taxon>Campylobacterales</taxon>
        <taxon>Campylobacteraceae</taxon>
        <taxon>Campylobacter</taxon>
    </lineage>
</organism>
<dbReference type="AlphaFoldDB" id="A0A2P8QZX9"/>
<accession>A0A2P8QZX9</accession>
<evidence type="ECO:0000313" key="2">
    <source>
        <dbReference type="EMBL" id="PSM51798.1"/>
    </source>
</evidence>
<protein>
    <recommendedName>
        <fullName evidence="4">Arginine biosynthesis protein ArgJ</fullName>
    </recommendedName>
</protein>
<gene>
    <name evidence="2" type="ORF">CQ405_06635</name>
</gene>
<dbReference type="InterPro" id="IPR032820">
    <property type="entry name" value="ATPase_put"/>
</dbReference>
<evidence type="ECO:0000313" key="3">
    <source>
        <dbReference type="Proteomes" id="UP000240535"/>
    </source>
</evidence>
<keyword evidence="3" id="KW-1185">Reference proteome</keyword>
<keyword evidence="1" id="KW-1133">Transmembrane helix</keyword>
<evidence type="ECO:0000256" key="1">
    <source>
        <dbReference type="SAM" id="Phobius"/>
    </source>
</evidence>
<keyword evidence="1" id="KW-0812">Transmembrane</keyword>
<dbReference type="RefSeq" id="WP_106871932.1">
    <property type="nucleotide sequence ID" value="NZ_CP053841.1"/>
</dbReference>